<dbReference type="PRINTS" id="PR00081">
    <property type="entry name" value="GDHRDH"/>
</dbReference>
<dbReference type="SUPFAM" id="SSF53639">
    <property type="entry name" value="AraD/HMP-PK domain-like"/>
    <property type="match status" value="1"/>
</dbReference>
<evidence type="ECO:0000313" key="5">
    <source>
        <dbReference type="Proteomes" id="UP000094769"/>
    </source>
</evidence>
<evidence type="ECO:0000259" key="3">
    <source>
        <dbReference type="SMART" id="SM01007"/>
    </source>
</evidence>
<dbReference type="FunFam" id="3.40.50.720:FF:000084">
    <property type="entry name" value="Short-chain dehydrogenase reductase"/>
    <property type="match status" value="1"/>
</dbReference>
<dbReference type="Proteomes" id="UP000094769">
    <property type="component" value="Unassembled WGS sequence"/>
</dbReference>
<protein>
    <submittedName>
        <fullName evidence="4">Putative NAD-dependent oxidoreductase</fullName>
        <ecNumber evidence="4">1.-.-.-</ecNumber>
    </submittedName>
</protein>
<dbReference type="SUPFAM" id="SSF51735">
    <property type="entry name" value="NAD(P)-binding Rossmann-fold domains"/>
    <property type="match status" value="1"/>
</dbReference>
<proteinExistence type="inferred from homology"/>
<dbReference type="OrthoDB" id="9790785at2"/>
<dbReference type="PANTHER" id="PTHR24321">
    <property type="entry name" value="DEHYDROGENASES, SHORT CHAIN"/>
    <property type="match status" value="1"/>
</dbReference>
<dbReference type="InterPro" id="IPR036291">
    <property type="entry name" value="NAD(P)-bd_dom_sf"/>
</dbReference>
<evidence type="ECO:0000256" key="2">
    <source>
        <dbReference type="ARBA" id="ARBA00023002"/>
    </source>
</evidence>
<dbReference type="PROSITE" id="PS00061">
    <property type="entry name" value="ADH_SHORT"/>
    <property type="match status" value="1"/>
</dbReference>
<dbReference type="Pfam" id="PF00596">
    <property type="entry name" value="Aldolase_II"/>
    <property type="match status" value="1"/>
</dbReference>
<feature type="domain" description="Class II aldolase/adducin N-terminal" evidence="3">
    <location>
        <begin position="19"/>
        <end position="220"/>
    </location>
</feature>
<sequence length="655" mass="71946">MKSLWNDVKATACESELDLRVYSSRLLGADPSLVLHGGGNTSVKISEPNLFGEEQEILYVKGSGWDLATIEREGFTPVRMDHLLRLAQLESLSDSEMVNQLKTQQTLAAAPTASVEAILHAVLPFKYVDHTHADAIVTLTNTPQGERIIRELYGDRVVVIPYVMPGFDLAKSVATLFPCNAHQDTIGMVLMNHGLFTFGDTAQLSYERMIQLVDEAEHHIRQSGAWELPQQCTEHEIKPQLLADLRKEISDVAGFPIILQSHREGAELAFCQRQDLAKISQRGPATPDHVIRTKQLPMLGRDVIEYVADYQRYFEHHAPSSRTPVEMLDPAPRVILDPELGMLCVGKNSRDAGIVADIYQHTMAIIQRAELLGGWQALQTQTIFDVEYWELEQAKLHRNSQPHPFQGEVALITGAASGIGRACVDSMLQRGAAVVGLDKTPDIVDQHTHADFLGLHCDISDIDSVKVALEQAVLHFGGIDMLVLNAGIFPGGCPVSELEDDQWRQVMGINLDANLSLLRACHPYLKRAPHGGRIVVIGSKNVPAPGQGAAAYSASKAALTQLARVVALEWASDAIRINTLHPDAVFDTGIWTEEVLAARASHYGISIADYKKRNLMKCEISSKDVAELASELCDQRFSKTTGAQIPVDGGNDRVI</sequence>
<dbReference type="PANTHER" id="PTHR24321:SF14">
    <property type="entry name" value="SHORT-CHAIN TYPE DEHYDROGENASE_REDUCTASE BLR2146-RELATED"/>
    <property type="match status" value="1"/>
</dbReference>
<dbReference type="SMART" id="SM01007">
    <property type="entry name" value="Aldolase_II"/>
    <property type="match status" value="1"/>
</dbReference>
<dbReference type="Gene3D" id="3.40.225.10">
    <property type="entry name" value="Class II aldolase/adducin N-terminal domain"/>
    <property type="match status" value="1"/>
</dbReference>
<dbReference type="AlphaFoldDB" id="A0A7Z1AGI6"/>
<accession>A0A7Z1AGI6</accession>
<dbReference type="GO" id="GO:0005996">
    <property type="term" value="P:monosaccharide metabolic process"/>
    <property type="evidence" value="ECO:0007669"/>
    <property type="project" value="UniProtKB-ARBA"/>
</dbReference>
<reference evidence="4 5" key="1">
    <citation type="submission" date="2016-06" db="EMBL/GenBank/DDBJ databases">
        <title>Genome sequence of endosymbiont of Candidatus Endolucinida thiodiazotropha.</title>
        <authorList>
            <person name="Poehlein A."/>
            <person name="Koenig S."/>
            <person name="Heiden S.E."/>
            <person name="Thuermer A."/>
            <person name="Voget S."/>
            <person name="Daniel R."/>
            <person name="Markert S."/>
            <person name="Gros O."/>
            <person name="Schweder T."/>
        </authorList>
    </citation>
    <scope>NUCLEOTIDE SEQUENCE [LARGE SCALE GENOMIC DNA]</scope>
    <source>
        <strain evidence="4 5">COS</strain>
    </source>
</reference>
<dbReference type="InterPro" id="IPR001303">
    <property type="entry name" value="Aldolase_II/adducin_N"/>
</dbReference>
<comment type="caution">
    <text evidence="4">The sequence shown here is derived from an EMBL/GenBank/DDBJ whole genome shotgun (WGS) entry which is preliminary data.</text>
</comment>
<dbReference type="Pfam" id="PF00106">
    <property type="entry name" value="adh_short"/>
    <property type="match status" value="1"/>
</dbReference>
<name>A0A7Z1AGI6_9GAMM</name>
<dbReference type="InterPro" id="IPR020904">
    <property type="entry name" value="Sc_DH/Rdtase_CS"/>
</dbReference>
<dbReference type="NCBIfam" id="NF006196">
    <property type="entry name" value="PRK08324.2-4"/>
    <property type="match status" value="1"/>
</dbReference>
<dbReference type="EC" id="1.-.-.-" evidence="4"/>
<dbReference type="InterPro" id="IPR002347">
    <property type="entry name" value="SDR_fam"/>
</dbReference>
<gene>
    <name evidence="4" type="ORF">CODIS_05880</name>
</gene>
<organism evidence="4 5">
    <name type="scientific">Candidatus Thiodiazotropha endolucinida</name>
    <dbReference type="NCBI Taxonomy" id="1655433"/>
    <lineage>
        <taxon>Bacteria</taxon>
        <taxon>Pseudomonadati</taxon>
        <taxon>Pseudomonadota</taxon>
        <taxon>Gammaproteobacteria</taxon>
        <taxon>Chromatiales</taxon>
        <taxon>Sedimenticolaceae</taxon>
        <taxon>Candidatus Thiodiazotropha</taxon>
    </lineage>
</organism>
<evidence type="ECO:0000313" key="4">
    <source>
        <dbReference type="EMBL" id="ODJ88977.1"/>
    </source>
</evidence>
<dbReference type="RefSeq" id="WP_069121224.1">
    <property type="nucleotide sequence ID" value="NZ_MARB01000003.1"/>
</dbReference>
<dbReference type="GO" id="GO:0016491">
    <property type="term" value="F:oxidoreductase activity"/>
    <property type="evidence" value="ECO:0007669"/>
    <property type="project" value="UniProtKB-KW"/>
</dbReference>
<dbReference type="InterPro" id="IPR036409">
    <property type="entry name" value="Aldolase_II/adducin_N_sf"/>
</dbReference>
<dbReference type="EMBL" id="MARB01000003">
    <property type="protein sequence ID" value="ODJ88977.1"/>
    <property type="molecule type" value="Genomic_DNA"/>
</dbReference>
<dbReference type="PRINTS" id="PR00080">
    <property type="entry name" value="SDRFAMILY"/>
</dbReference>
<comment type="similarity">
    <text evidence="1">Belongs to the short-chain dehydrogenases/reductases (SDR) family.</text>
</comment>
<keyword evidence="5" id="KW-1185">Reference proteome</keyword>
<keyword evidence="2 4" id="KW-0560">Oxidoreductase</keyword>
<dbReference type="Gene3D" id="3.40.50.720">
    <property type="entry name" value="NAD(P)-binding Rossmann-like Domain"/>
    <property type="match status" value="1"/>
</dbReference>
<evidence type="ECO:0000256" key="1">
    <source>
        <dbReference type="ARBA" id="ARBA00006484"/>
    </source>
</evidence>